<dbReference type="CDD" id="cd17325">
    <property type="entry name" value="MFS_MdtG_SLC18_like"/>
    <property type="match status" value="1"/>
</dbReference>
<evidence type="ECO:0000313" key="11">
    <source>
        <dbReference type="Proteomes" id="UP000664164"/>
    </source>
</evidence>
<feature type="transmembrane region" description="Helical" evidence="8">
    <location>
        <begin position="178"/>
        <end position="196"/>
    </location>
</feature>
<dbReference type="PROSITE" id="PS00216">
    <property type="entry name" value="SUGAR_TRANSPORT_1"/>
    <property type="match status" value="1"/>
</dbReference>
<dbReference type="Pfam" id="PF07690">
    <property type="entry name" value="MFS_1"/>
    <property type="match status" value="1"/>
</dbReference>
<sequence>MTQSPRSSAIQGIRPVKEALPRDIKVMLAAAFLIALGFGLVAPVLPQFATTFDVGATAAAVIVSIFAFMRLLFAPAGGVLIGRFGERNVYVSGLLIVAASTAACAFAQDYWQLLIFRGLGGAGSVMFTVAAMGLLIRLAPPERRGRVSGAYASAFLSGSVLGPVVGGLLAGFGLRVPFLAYAAALVMAAVVVRTLLRGGDGTAEGTAAAAPAMGFKEALGDSAYRAALFSSFGNGWATFGVRMATIPLFAVAVLDARPETAAWALAIFAAGNAVALAFSGRLADSLGRKPLMIAGLIITGLATGVIGLSTDLTAFFVASAVAGFGSGVLGPAQQAAVADVIGRGRSGGKVLAVFQMAADTGAIIGPVLVGLLADGLGYGWAFAATGALLVLCAAGWSVAREPLQR</sequence>
<feature type="transmembrane region" description="Helical" evidence="8">
    <location>
        <begin position="260"/>
        <end position="279"/>
    </location>
</feature>
<evidence type="ECO:0000256" key="7">
    <source>
        <dbReference type="ARBA" id="ARBA00023136"/>
    </source>
</evidence>
<comment type="similarity">
    <text evidence="2">Belongs to the major facilitator superfamily. TCR/Tet family.</text>
</comment>
<evidence type="ECO:0000256" key="8">
    <source>
        <dbReference type="SAM" id="Phobius"/>
    </source>
</evidence>
<dbReference type="PANTHER" id="PTHR23517">
    <property type="entry name" value="RESISTANCE PROTEIN MDTM, PUTATIVE-RELATED-RELATED"/>
    <property type="match status" value="1"/>
</dbReference>
<evidence type="ECO:0000256" key="2">
    <source>
        <dbReference type="ARBA" id="ARBA00007520"/>
    </source>
</evidence>
<feature type="transmembrane region" description="Helical" evidence="8">
    <location>
        <begin position="235"/>
        <end position="254"/>
    </location>
</feature>
<evidence type="ECO:0000259" key="9">
    <source>
        <dbReference type="PROSITE" id="PS50850"/>
    </source>
</evidence>
<dbReference type="GO" id="GO:0022857">
    <property type="term" value="F:transmembrane transporter activity"/>
    <property type="evidence" value="ECO:0007669"/>
    <property type="project" value="InterPro"/>
</dbReference>
<keyword evidence="4" id="KW-1003">Cell membrane</keyword>
<dbReference type="AlphaFoldDB" id="A0A939HER4"/>
<feature type="transmembrane region" description="Helical" evidence="8">
    <location>
        <begin position="315"/>
        <end position="338"/>
    </location>
</feature>
<evidence type="ECO:0000256" key="3">
    <source>
        <dbReference type="ARBA" id="ARBA00022448"/>
    </source>
</evidence>
<reference evidence="10" key="1">
    <citation type="submission" date="2021-03" db="EMBL/GenBank/DDBJ databases">
        <title>A new species, PO-11, isolated from a karst cave deposit.</title>
        <authorList>
            <person name="Zhaoxiaoyong W."/>
        </authorList>
    </citation>
    <scope>NUCLEOTIDE SEQUENCE</scope>
    <source>
        <strain evidence="10">PO-11</strain>
    </source>
</reference>
<dbReference type="RefSeq" id="WP_207614846.1">
    <property type="nucleotide sequence ID" value="NZ_JAFNLL010000004.1"/>
</dbReference>
<feature type="transmembrane region" description="Helical" evidence="8">
    <location>
        <begin position="378"/>
        <end position="399"/>
    </location>
</feature>
<comment type="subcellular location">
    <subcellularLocation>
        <location evidence="1">Cell membrane</location>
        <topology evidence="1">Multi-pass membrane protein</topology>
    </subcellularLocation>
</comment>
<dbReference type="InterPro" id="IPR036259">
    <property type="entry name" value="MFS_trans_sf"/>
</dbReference>
<comment type="caution">
    <text evidence="10">The sequence shown here is derived from an EMBL/GenBank/DDBJ whole genome shotgun (WGS) entry which is preliminary data.</text>
</comment>
<dbReference type="SUPFAM" id="SSF103473">
    <property type="entry name" value="MFS general substrate transporter"/>
    <property type="match status" value="1"/>
</dbReference>
<feature type="transmembrane region" description="Helical" evidence="8">
    <location>
        <begin position="114"/>
        <end position="138"/>
    </location>
</feature>
<dbReference type="InterPro" id="IPR020846">
    <property type="entry name" value="MFS_dom"/>
</dbReference>
<dbReference type="PROSITE" id="PS50850">
    <property type="entry name" value="MFS"/>
    <property type="match status" value="1"/>
</dbReference>
<keyword evidence="11" id="KW-1185">Reference proteome</keyword>
<feature type="transmembrane region" description="Helical" evidence="8">
    <location>
        <begin position="291"/>
        <end position="309"/>
    </location>
</feature>
<gene>
    <name evidence="10" type="ORF">J1902_03440</name>
</gene>
<keyword evidence="5 8" id="KW-0812">Transmembrane</keyword>
<feature type="domain" description="Major facilitator superfamily (MFS) profile" evidence="9">
    <location>
        <begin position="23"/>
        <end position="404"/>
    </location>
</feature>
<dbReference type="Gene3D" id="1.20.1720.10">
    <property type="entry name" value="Multidrug resistance protein D"/>
    <property type="match status" value="1"/>
</dbReference>
<feature type="transmembrane region" description="Helical" evidence="8">
    <location>
        <begin position="150"/>
        <end position="172"/>
    </location>
</feature>
<dbReference type="InterPro" id="IPR005829">
    <property type="entry name" value="Sugar_transporter_CS"/>
</dbReference>
<keyword evidence="7 8" id="KW-0472">Membrane</keyword>
<keyword evidence="6 8" id="KW-1133">Transmembrane helix</keyword>
<protein>
    <submittedName>
        <fullName evidence="10">MFS transporter</fullName>
    </submittedName>
</protein>
<dbReference type="InterPro" id="IPR011701">
    <property type="entry name" value="MFS"/>
</dbReference>
<name>A0A939HER4_9MICC</name>
<proteinExistence type="inferred from homology"/>
<dbReference type="Gene3D" id="1.20.1250.20">
    <property type="entry name" value="MFS general substrate transporter like domains"/>
    <property type="match status" value="1"/>
</dbReference>
<feature type="transmembrane region" description="Helical" evidence="8">
    <location>
        <begin position="350"/>
        <end position="372"/>
    </location>
</feature>
<keyword evidence="3" id="KW-0813">Transport</keyword>
<feature type="transmembrane region" description="Helical" evidence="8">
    <location>
        <begin position="26"/>
        <end position="45"/>
    </location>
</feature>
<dbReference type="Proteomes" id="UP000664164">
    <property type="component" value="Unassembled WGS sequence"/>
</dbReference>
<accession>A0A939HER4</accession>
<evidence type="ECO:0000256" key="5">
    <source>
        <dbReference type="ARBA" id="ARBA00022692"/>
    </source>
</evidence>
<feature type="transmembrane region" description="Helical" evidence="8">
    <location>
        <begin position="89"/>
        <end position="108"/>
    </location>
</feature>
<organism evidence="10 11">
    <name type="scientific">Arthrobacter cavernae</name>
    <dbReference type="NCBI Taxonomy" id="2817681"/>
    <lineage>
        <taxon>Bacteria</taxon>
        <taxon>Bacillati</taxon>
        <taxon>Actinomycetota</taxon>
        <taxon>Actinomycetes</taxon>
        <taxon>Micrococcales</taxon>
        <taxon>Micrococcaceae</taxon>
        <taxon>Arthrobacter</taxon>
    </lineage>
</organism>
<dbReference type="PRINTS" id="PR01035">
    <property type="entry name" value="TCRTETA"/>
</dbReference>
<evidence type="ECO:0000256" key="6">
    <source>
        <dbReference type="ARBA" id="ARBA00022989"/>
    </source>
</evidence>
<evidence type="ECO:0000256" key="1">
    <source>
        <dbReference type="ARBA" id="ARBA00004651"/>
    </source>
</evidence>
<evidence type="ECO:0000256" key="4">
    <source>
        <dbReference type="ARBA" id="ARBA00022475"/>
    </source>
</evidence>
<dbReference type="InterPro" id="IPR001958">
    <property type="entry name" value="Tet-R_TetA/multi-R_MdtG-like"/>
</dbReference>
<dbReference type="InterPro" id="IPR050171">
    <property type="entry name" value="MFS_Transporters"/>
</dbReference>
<dbReference type="EMBL" id="JAFNLL010000004">
    <property type="protein sequence ID" value="MBO1267040.1"/>
    <property type="molecule type" value="Genomic_DNA"/>
</dbReference>
<evidence type="ECO:0000313" key="10">
    <source>
        <dbReference type="EMBL" id="MBO1267040.1"/>
    </source>
</evidence>
<dbReference type="GO" id="GO:0005886">
    <property type="term" value="C:plasma membrane"/>
    <property type="evidence" value="ECO:0007669"/>
    <property type="project" value="UniProtKB-SubCell"/>
</dbReference>
<feature type="transmembrane region" description="Helical" evidence="8">
    <location>
        <begin position="57"/>
        <end position="82"/>
    </location>
</feature>